<evidence type="ECO:0000256" key="2">
    <source>
        <dbReference type="ARBA" id="ARBA00012652"/>
    </source>
</evidence>
<comment type="caution">
    <text evidence="7">The sequence shown here is derived from an EMBL/GenBank/DDBJ whole genome shotgun (WGS) entry which is preliminary data.</text>
</comment>
<name>A0ABU0RD05_9MICO</name>
<evidence type="ECO:0000313" key="7">
    <source>
        <dbReference type="EMBL" id="MDQ0895956.1"/>
    </source>
</evidence>
<dbReference type="SUPFAM" id="SSF48208">
    <property type="entry name" value="Six-hairpin glycosidases"/>
    <property type="match status" value="1"/>
</dbReference>
<feature type="domain" description="Alpha-L-rhamnosidase six-hairpin glycosidase" evidence="5">
    <location>
        <begin position="143"/>
        <end position="468"/>
    </location>
</feature>
<dbReference type="InterPro" id="IPR008928">
    <property type="entry name" value="6-hairpin_glycosidase_sf"/>
</dbReference>
<dbReference type="RefSeq" id="WP_307044458.1">
    <property type="nucleotide sequence ID" value="NZ_JAUSYY010000001.1"/>
</dbReference>
<dbReference type="PANTHER" id="PTHR33307:SF6">
    <property type="entry name" value="ALPHA-RHAMNOSIDASE (EUROFUNG)-RELATED"/>
    <property type="match status" value="1"/>
</dbReference>
<evidence type="ECO:0000313" key="8">
    <source>
        <dbReference type="Proteomes" id="UP001239083"/>
    </source>
</evidence>
<sequence length="766" mass="82751">MRVLPDPGPPLHVVEVLTPSQVAMHDPVVRQYDVGVNVAGRSRLVVDGALPVGTVIQVVHGEHVDDDGRLDTTNLTMPFDHGRVRQALRYTIGAAGDRTDPSHVLEPWFCYHGFRYLEVTGLPVEVRVRVEVHVLHSDLRPSGALTTDAPVVNTLVARGRRTLLNNVHGIPEDCPTREQSGWTGDTASANEFDFSAFDMQAFFTKWLGDLRTSQQADGAIPAIAPDVRAERIEPDPVWGAALQRVLEGHWLHYGDLEVVLDTMPALRGWVDFQLSCASDDGTIGRSPISYGHDWLALEQTPPELHHTAAALDALRVLADFEELIGATDAAAERRAQADTLRRAARASFVDSGEGRLSVGSGSQGSLAVALESGWLTAAETAVAVEQLERDIRARGNRVSSGFATTRTVVRSLAHRGRSQALFDALHQPAEPGIGAMLDHGPGTFWECWWIDPENTGTGSLDHIGLGGPFAGWAWQFLAGVRPIAGGYSRFIVEPSIVDGLTALDLEAQTVRGRVEVRLRRLGTRLELEVTVPVGAEAVVRLPGVPEQSAGPGRHRFLADVAVPVRVLPGHEPPWQAPATAPRSTDVVDGDALLLRSAVVDRRFVAAGSTASIAVLENGVRCMPVPHAQLEGPILRVTGTDPDEPTGPLIRIELPRPLDLSHAQFVFAMFDLCLDNSTRRLETELRLVSVDGSRLETNQRLWPAGWVRTTLDVAGWAGAGAVVAIEAGLTYLDAAAPMDAAGTTSPRLPAAFHLGRIGFSRARRTWP</sequence>
<accession>A0ABU0RD05</accession>
<dbReference type="Pfam" id="PF05592">
    <property type="entry name" value="Bac_rhamnosid"/>
    <property type="match status" value="1"/>
</dbReference>
<keyword evidence="8" id="KW-1185">Reference proteome</keyword>
<dbReference type="Pfam" id="PF17390">
    <property type="entry name" value="Bac_rhamnosid_C"/>
    <property type="match status" value="1"/>
</dbReference>
<comment type="catalytic activity">
    <reaction evidence="1">
        <text>Hydrolysis of terminal non-reducing alpha-L-rhamnose residues in alpha-L-rhamnosides.</text>
        <dbReference type="EC" id="3.2.1.40"/>
    </reaction>
</comment>
<dbReference type="GO" id="GO:0030596">
    <property type="term" value="F:alpha-L-rhamnosidase activity"/>
    <property type="evidence" value="ECO:0007669"/>
    <property type="project" value="UniProtKB-EC"/>
</dbReference>
<proteinExistence type="predicted"/>
<evidence type="ECO:0000256" key="3">
    <source>
        <dbReference type="ARBA" id="ARBA00022801"/>
    </source>
</evidence>
<dbReference type="PANTHER" id="PTHR33307">
    <property type="entry name" value="ALPHA-RHAMNOSIDASE (EUROFUNG)"/>
    <property type="match status" value="1"/>
</dbReference>
<feature type="domain" description="Alpha-L-rhamnosidase concanavalin-like" evidence="4">
    <location>
        <begin position="32"/>
        <end position="131"/>
    </location>
</feature>
<organism evidence="7 8">
    <name type="scientific">Agromyces ramosus</name>
    <dbReference type="NCBI Taxonomy" id="33879"/>
    <lineage>
        <taxon>Bacteria</taxon>
        <taxon>Bacillati</taxon>
        <taxon>Actinomycetota</taxon>
        <taxon>Actinomycetes</taxon>
        <taxon>Micrococcales</taxon>
        <taxon>Microbacteriaceae</taxon>
        <taxon>Agromyces</taxon>
    </lineage>
</organism>
<dbReference type="Gene3D" id="1.50.10.10">
    <property type="match status" value="1"/>
</dbReference>
<dbReference type="InterPro" id="IPR035396">
    <property type="entry name" value="Bac_rhamnosid6H"/>
</dbReference>
<gene>
    <name evidence="7" type="ORF">QFZ26_003511</name>
</gene>
<evidence type="ECO:0000259" key="5">
    <source>
        <dbReference type="Pfam" id="PF17389"/>
    </source>
</evidence>
<dbReference type="EC" id="3.2.1.40" evidence="2"/>
<protein>
    <recommendedName>
        <fullName evidence="2">alpha-L-rhamnosidase</fullName>
        <ecNumber evidence="2">3.2.1.40</ecNumber>
    </recommendedName>
</protein>
<evidence type="ECO:0000259" key="6">
    <source>
        <dbReference type="Pfam" id="PF17390"/>
    </source>
</evidence>
<keyword evidence="3 7" id="KW-0378">Hydrolase</keyword>
<evidence type="ECO:0000256" key="1">
    <source>
        <dbReference type="ARBA" id="ARBA00001445"/>
    </source>
</evidence>
<dbReference type="InterPro" id="IPR035398">
    <property type="entry name" value="Bac_rhamnosid_C"/>
</dbReference>
<dbReference type="EMBL" id="JAUSYY010000001">
    <property type="protein sequence ID" value="MDQ0895956.1"/>
    <property type="molecule type" value="Genomic_DNA"/>
</dbReference>
<reference evidence="7 8" key="1">
    <citation type="submission" date="2023-07" db="EMBL/GenBank/DDBJ databases">
        <title>Comparative genomics of wheat-associated soil bacteria to identify genetic determinants of phenazine resistance.</title>
        <authorList>
            <person name="Mouncey N."/>
        </authorList>
    </citation>
    <scope>NUCLEOTIDE SEQUENCE [LARGE SCALE GENOMIC DNA]</scope>
    <source>
        <strain evidence="7 8">V3I3</strain>
    </source>
</reference>
<dbReference type="Gene3D" id="2.60.420.10">
    <property type="entry name" value="Maltose phosphorylase, domain 3"/>
    <property type="match status" value="1"/>
</dbReference>
<evidence type="ECO:0000259" key="4">
    <source>
        <dbReference type="Pfam" id="PF05592"/>
    </source>
</evidence>
<dbReference type="Gene3D" id="2.60.120.260">
    <property type="entry name" value="Galactose-binding domain-like"/>
    <property type="match status" value="1"/>
</dbReference>
<dbReference type="InterPro" id="IPR016007">
    <property type="entry name" value="Alpha_rhamnosid"/>
</dbReference>
<dbReference type="Pfam" id="PF17389">
    <property type="entry name" value="Bac_rhamnosid6H"/>
    <property type="match status" value="1"/>
</dbReference>
<dbReference type="InterPro" id="IPR012341">
    <property type="entry name" value="6hp_glycosidase-like_sf"/>
</dbReference>
<dbReference type="Proteomes" id="UP001239083">
    <property type="component" value="Unassembled WGS sequence"/>
</dbReference>
<keyword evidence="7" id="KW-0326">Glycosidase</keyword>
<feature type="domain" description="Alpha-L-rhamnosidase C-terminal" evidence="6">
    <location>
        <begin position="479"/>
        <end position="550"/>
    </location>
</feature>
<dbReference type="InterPro" id="IPR008902">
    <property type="entry name" value="Rhamnosid_concanavalin"/>
</dbReference>